<name>A0A9N9H1C6_9GLOM</name>
<evidence type="ECO:0000313" key="2">
    <source>
        <dbReference type="Proteomes" id="UP000789572"/>
    </source>
</evidence>
<comment type="caution">
    <text evidence="1">The sequence shown here is derived from an EMBL/GenBank/DDBJ whole genome shotgun (WGS) entry which is preliminary data.</text>
</comment>
<reference evidence="1" key="1">
    <citation type="submission" date="2021-06" db="EMBL/GenBank/DDBJ databases">
        <authorList>
            <person name="Kallberg Y."/>
            <person name="Tangrot J."/>
            <person name="Rosling A."/>
        </authorList>
    </citation>
    <scope>NUCLEOTIDE SEQUENCE</scope>
    <source>
        <strain evidence="1">IA702</strain>
    </source>
</reference>
<protein>
    <submittedName>
        <fullName evidence="1">6880_t:CDS:1</fullName>
    </submittedName>
</protein>
<dbReference type="OrthoDB" id="2420447at2759"/>
<gene>
    <name evidence="1" type="ORF">POCULU_LOCUS9870</name>
</gene>
<feature type="non-terminal residue" evidence="1">
    <location>
        <position position="679"/>
    </location>
</feature>
<keyword evidence="2" id="KW-1185">Reference proteome</keyword>
<dbReference type="EMBL" id="CAJVPJ010004188">
    <property type="protein sequence ID" value="CAG8649474.1"/>
    <property type="molecule type" value="Genomic_DNA"/>
</dbReference>
<accession>A0A9N9H1C6</accession>
<dbReference type="Proteomes" id="UP000789572">
    <property type="component" value="Unassembled WGS sequence"/>
</dbReference>
<feature type="non-terminal residue" evidence="1">
    <location>
        <position position="1"/>
    </location>
</feature>
<proteinExistence type="predicted"/>
<organism evidence="1 2">
    <name type="scientific">Paraglomus occultum</name>
    <dbReference type="NCBI Taxonomy" id="144539"/>
    <lineage>
        <taxon>Eukaryota</taxon>
        <taxon>Fungi</taxon>
        <taxon>Fungi incertae sedis</taxon>
        <taxon>Mucoromycota</taxon>
        <taxon>Glomeromycotina</taxon>
        <taxon>Glomeromycetes</taxon>
        <taxon>Paraglomerales</taxon>
        <taxon>Paraglomeraceae</taxon>
        <taxon>Paraglomus</taxon>
    </lineage>
</organism>
<dbReference type="AlphaFoldDB" id="A0A9N9H1C6"/>
<evidence type="ECO:0000313" key="1">
    <source>
        <dbReference type="EMBL" id="CAG8649474.1"/>
    </source>
</evidence>
<sequence>RFFSNSLPHGTKANKMNLAMFGQMLKMAPTTNNNKTLLDLVENDIGETGYHKVVAMVGRSGAEKTATVVDLAKQHFVVYCVCSDPGSIAMADFADQNFVLLAKDVEVMASNLQKPDSVQALKDNDTCLKQLAGERVEVEFLARLLFLQLLFKMKPELTPEQFFREQMNGGVTTIGKLVRTLRQYDQTTIGDMLFHVQDNLTKHIYSQERGLVIVLDEAHVAAKRILAGKLLTPSILSPSESPEKQLEVLLSILNCKNELQEEYRRGFLTPLCATLSNMCATLVVLGTSLSLADADHVYTAVGKKTNFEKITNFPSLDEQDVDNLLKNAIDLSDCEIPPAKQQKLIIIGRPRFSASVIGQLNDSNMQPKQHVFNCAVDSAINQNKKDLKIMVRSLLTNKAFNTAHLLGRMVLAYKLHNGKISFAQTSNADFVNHALCSLSEDSDDMHLIMNEPLVIDAVEEELKRSNLDPEFLEYLDQFNQVVENLGPETPVKGNVLEPLIRRCLQRFNGFDLVNLPFLQGVTLPTWCNGLKLQIEAVNTANGFGYNGQGVEADLEFLKDHPANKMLIEHPGTRQDGVWFFPNNQYAGSIGIKLYSDLLKEATHRENETSTDILSSFLKKDGVSQNPSLQRIRQDFEASPIFSELKGILRIHFEFPGVKGLKPKTCVKKNPKNPSIEDVI</sequence>